<sequence>MEIRTHKYGKGLDLGGGLRYAFLIMGIRANFDDCQYFHYE</sequence>
<reference evidence="2" key="1">
    <citation type="submission" date="2018-12" db="EMBL/GenBank/DDBJ databases">
        <title>Genome sequence of Microcystis aeruginosa NIES-4285.</title>
        <authorList>
            <person name="Tanabe Y."/>
        </authorList>
    </citation>
    <scope>NUCLEOTIDE SEQUENCE [LARGE SCALE GENOMIC DNA]</scope>
    <source>
        <strain evidence="2">NIES-4285</strain>
    </source>
</reference>
<organism evidence="1 2">
    <name type="scientific">Microcystis aeruginosa NIES-4285</name>
    <dbReference type="NCBI Taxonomy" id="2497681"/>
    <lineage>
        <taxon>Bacteria</taxon>
        <taxon>Bacillati</taxon>
        <taxon>Cyanobacteriota</taxon>
        <taxon>Cyanophyceae</taxon>
        <taxon>Oscillatoriophycideae</taxon>
        <taxon>Chroococcales</taxon>
        <taxon>Microcystaceae</taxon>
        <taxon>Microcystis</taxon>
    </lineage>
</organism>
<dbReference type="Proteomes" id="UP000289660">
    <property type="component" value="Unassembled WGS sequence"/>
</dbReference>
<accession>A0A402DK62</accession>
<dbReference type="AlphaFoldDB" id="A0A402DK62"/>
<evidence type="ECO:0000313" key="2">
    <source>
        <dbReference type="Proteomes" id="UP000289660"/>
    </source>
</evidence>
<name>A0A402DK62_MICAE</name>
<gene>
    <name evidence="1" type="ORF">MiAbB_04494</name>
</gene>
<comment type="caution">
    <text evidence="1">The sequence shown here is derived from an EMBL/GenBank/DDBJ whole genome shotgun (WGS) entry which is preliminary data.</text>
</comment>
<protein>
    <submittedName>
        <fullName evidence="1">Uncharacterized protein</fullName>
    </submittedName>
</protein>
<evidence type="ECO:0000313" key="1">
    <source>
        <dbReference type="EMBL" id="GCE62545.1"/>
    </source>
</evidence>
<proteinExistence type="predicted"/>
<dbReference type="EMBL" id="BIFY01000147">
    <property type="protein sequence ID" value="GCE62545.1"/>
    <property type="molecule type" value="Genomic_DNA"/>
</dbReference>